<gene>
    <name evidence="2" type="ORF">RF679_17910</name>
</gene>
<dbReference type="SUPFAM" id="SSF54975">
    <property type="entry name" value="Acylphosphatase/BLUF domain-like"/>
    <property type="match status" value="1"/>
</dbReference>
<organism evidence="2 3">
    <name type="scientific">Undibacterium cyanobacteriorum</name>
    <dbReference type="NCBI Taxonomy" id="3073561"/>
    <lineage>
        <taxon>Bacteria</taxon>
        <taxon>Pseudomonadati</taxon>
        <taxon>Pseudomonadota</taxon>
        <taxon>Betaproteobacteria</taxon>
        <taxon>Burkholderiales</taxon>
        <taxon>Oxalobacteraceae</taxon>
        <taxon>Undibacterium</taxon>
    </lineage>
</organism>
<dbReference type="Proteomes" id="UP001181355">
    <property type="component" value="Chromosome"/>
</dbReference>
<dbReference type="Gene3D" id="3.30.70.100">
    <property type="match status" value="1"/>
</dbReference>
<protein>
    <submittedName>
        <fullName evidence="2">BLUF domain-containing protein</fullName>
    </submittedName>
</protein>
<keyword evidence="3" id="KW-1185">Reference proteome</keyword>
<dbReference type="Pfam" id="PF04940">
    <property type="entry name" value="BLUF"/>
    <property type="match status" value="1"/>
</dbReference>
<dbReference type="RefSeq" id="WP_309481985.1">
    <property type="nucleotide sequence ID" value="NZ_CP133720.1"/>
</dbReference>
<accession>A0ABY9RH23</accession>
<dbReference type="SMART" id="SM01034">
    <property type="entry name" value="BLUF"/>
    <property type="match status" value="1"/>
</dbReference>
<evidence type="ECO:0000259" key="1">
    <source>
        <dbReference type="PROSITE" id="PS50925"/>
    </source>
</evidence>
<name>A0ABY9RH23_9BURK</name>
<feature type="domain" description="BLUF" evidence="1">
    <location>
        <begin position="3"/>
        <end position="92"/>
    </location>
</feature>
<evidence type="ECO:0000313" key="3">
    <source>
        <dbReference type="Proteomes" id="UP001181355"/>
    </source>
</evidence>
<dbReference type="EMBL" id="CP133720">
    <property type="protein sequence ID" value="WMW80492.1"/>
    <property type="molecule type" value="Genomic_DNA"/>
</dbReference>
<dbReference type="PROSITE" id="PS50925">
    <property type="entry name" value="BLUF"/>
    <property type="match status" value="1"/>
</dbReference>
<dbReference type="InterPro" id="IPR036046">
    <property type="entry name" value="Acylphosphatase-like_dom_sf"/>
</dbReference>
<dbReference type="InterPro" id="IPR007024">
    <property type="entry name" value="BLUF_domain"/>
</dbReference>
<sequence>MALYQLIYLSELATDESVLSGIHSHAVRNNTARTVTGMLIYANGRFLQMLEGERKDVLNTYERIQQDPRHRHVSLVLQRDISARLFSHWNMGFRHLAAEELREQPEWLTCFDGEFAKSKTDSQSALCIFEHFAKATA</sequence>
<reference evidence="2" key="1">
    <citation type="submission" date="2023-09" db="EMBL/GenBank/DDBJ databases">
        <title>Undibacterium sp. 20NA77.5 isolated from freshwater.</title>
        <authorList>
            <person name="Le V."/>
            <person name="Ko S.-R."/>
            <person name="Ahn C.-Y."/>
            <person name="Oh H.-M."/>
        </authorList>
    </citation>
    <scope>NUCLEOTIDE SEQUENCE</scope>
    <source>
        <strain evidence="2">20NA77.5</strain>
    </source>
</reference>
<evidence type="ECO:0000313" key="2">
    <source>
        <dbReference type="EMBL" id="WMW80492.1"/>
    </source>
</evidence>
<proteinExistence type="predicted"/>